<keyword evidence="2" id="KW-0732">Signal</keyword>
<evidence type="ECO:0000256" key="1">
    <source>
        <dbReference type="SAM" id="MobiDB-lite"/>
    </source>
</evidence>
<dbReference type="Proteomes" id="UP000749559">
    <property type="component" value="Unassembled WGS sequence"/>
</dbReference>
<gene>
    <name evidence="3" type="ORF">OFUS_LOCUS12228</name>
</gene>
<proteinExistence type="predicted"/>
<evidence type="ECO:0000313" key="4">
    <source>
        <dbReference type="Proteomes" id="UP000749559"/>
    </source>
</evidence>
<feature type="region of interest" description="Disordered" evidence="1">
    <location>
        <begin position="73"/>
        <end position="100"/>
    </location>
</feature>
<name>A0A8S4NWL1_OWEFU</name>
<dbReference type="AlphaFoldDB" id="A0A8S4NWL1"/>
<evidence type="ECO:0000313" key="3">
    <source>
        <dbReference type="EMBL" id="CAH1786311.1"/>
    </source>
</evidence>
<feature type="signal peptide" evidence="2">
    <location>
        <begin position="1"/>
        <end position="22"/>
    </location>
</feature>
<accession>A0A8S4NWL1</accession>
<sequence>MLSTKICILVIGVLAHVALVKPCTLTEFIICMANCCGPPPPPQVCRLSTFDEFRDCCCPQGIAGKRSLDEDLATSSRNMRSSHGHRIGQPKGKARPIPEEEQRQIDNLERFVNKPMNPEKDSYMFIAKDFLFEKLTQNSIYTYSICDDQDDGLIFR</sequence>
<comment type="caution">
    <text evidence="3">The sequence shown here is derived from an EMBL/GenBank/DDBJ whole genome shotgun (WGS) entry which is preliminary data.</text>
</comment>
<reference evidence="3" key="1">
    <citation type="submission" date="2022-03" db="EMBL/GenBank/DDBJ databases">
        <authorList>
            <person name="Martin C."/>
        </authorList>
    </citation>
    <scope>NUCLEOTIDE SEQUENCE</scope>
</reference>
<evidence type="ECO:0000256" key="2">
    <source>
        <dbReference type="SAM" id="SignalP"/>
    </source>
</evidence>
<feature type="chain" id="PRO_5035839165" evidence="2">
    <location>
        <begin position="23"/>
        <end position="156"/>
    </location>
</feature>
<dbReference type="EMBL" id="CAIIXF020000006">
    <property type="protein sequence ID" value="CAH1786311.1"/>
    <property type="molecule type" value="Genomic_DNA"/>
</dbReference>
<organism evidence="3 4">
    <name type="scientific">Owenia fusiformis</name>
    <name type="common">Polychaete worm</name>
    <dbReference type="NCBI Taxonomy" id="6347"/>
    <lineage>
        <taxon>Eukaryota</taxon>
        <taxon>Metazoa</taxon>
        <taxon>Spiralia</taxon>
        <taxon>Lophotrochozoa</taxon>
        <taxon>Annelida</taxon>
        <taxon>Polychaeta</taxon>
        <taxon>Sedentaria</taxon>
        <taxon>Canalipalpata</taxon>
        <taxon>Sabellida</taxon>
        <taxon>Oweniida</taxon>
        <taxon>Oweniidae</taxon>
        <taxon>Owenia</taxon>
    </lineage>
</organism>
<protein>
    <submittedName>
        <fullName evidence="3">Uncharacterized protein</fullName>
    </submittedName>
</protein>
<feature type="compositionally biased region" description="Basic residues" evidence="1">
    <location>
        <begin position="80"/>
        <end position="94"/>
    </location>
</feature>
<keyword evidence="4" id="KW-1185">Reference proteome</keyword>